<keyword evidence="13" id="KW-1185">Reference proteome</keyword>
<dbReference type="PROSITE" id="PS00855">
    <property type="entry name" value="SPASE_II"/>
    <property type="match status" value="1"/>
</dbReference>
<feature type="transmembrane region" description="Helical" evidence="9">
    <location>
        <begin position="14"/>
        <end position="35"/>
    </location>
</feature>
<dbReference type="HAMAP" id="MF_00161">
    <property type="entry name" value="LspA"/>
    <property type="match status" value="1"/>
</dbReference>
<keyword evidence="3 9" id="KW-0645">Protease</keyword>
<feature type="transmembrane region" description="Helical" evidence="9">
    <location>
        <begin position="63"/>
        <end position="89"/>
    </location>
</feature>
<dbReference type="Proteomes" id="UP000730482">
    <property type="component" value="Unassembled WGS sequence"/>
</dbReference>
<feature type="active site" evidence="9">
    <location>
        <position position="130"/>
    </location>
</feature>
<evidence type="ECO:0000313" key="12">
    <source>
        <dbReference type="EMBL" id="MBS2552106.1"/>
    </source>
</evidence>
<evidence type="ECO:0000256" key="11">
    <source>
        <dbReference type="RuleBase" id="RU004181"/>
    </source>
</evidence>
<feature type="active site" evidence="9">
    <location>
        <position position="149"/>
    </location>
</feature>
<evidence type="ECO:0000256" key="5">
    <source>
        <dbReference type="ARBA" id="ARBA00022750"/>
    </source>
</evidence>
<organism evidence="12 13">
    <name type="scientific">Catenulispora pinistramenti</name>
    <dbReference type="NCBI Taxonomy" id="2705254"/>
    <lineage>
        <taxon>Bacteria</taxon>
        <taxon>Bacillati</taxon>
        <taxon>Actinomycetota</taxon>
        <taxon>Actinomycetes</taxon>
        <taxon>Catenulisporales</taxon>
        <taxon>Catenulisporaceae</taxon>
        <taxon>Catenulispora</taxon>
    </lineage>
</organism>
<keyword evidence="4 9" id="KW-0812">Transmembrane</keyword>
<feature type="transmembrane region" description="Helical" evidence="9">
    <location>
        <begin position="144"/>
        <end position="167"/>
    </location>
</feature>
<evidence type="ECO:0000256" key="10">
    <source>
        <dbReference type="RuleBase" id="RU000594"/>
    </source>
</evidence>
<dbReference type="RefSeq" id="WP_212017379.1">
    <property type="nucleotide sequence ID" value="NZ_JAAFYZ010000171.1"/>
</dbReference>
<comment type="catalytic activity">
    <reaction evidence="9 10">
        <text>Release of signal peptides from bacterial membrane prolipoproteins. Hydrolyzes -Xaa-Yaa-Zaa-|-(S,diacylglyceryl)Cys-, in which Xaa is hydrophobic (preferably Leu), and Yaa (Ala or Ser) and Zaa (Gly or Ala) have small, neutral side chains.</text>
        <dbReference type="EC" id="3.4.23.36"/>
    </reaction>
</comment>
<reference evidence="12 13" key="1">
    <citation type="submission" date="2020-02" db="EMBL/GenBank/DDBJ databases">
        <title>Acidophilic actinobacteria isolated from forest soil.</title>
        <authorList>
            <person name="Golinska P."/>
        </authorList>
    </citation>
    <scope>NUCLEOTIDE SEQUENCE [LARGE SCALE GENOMIC DNA]</scope>
    <source>
        <strain evidence="12 13">NL8</strain>
    </source>
</reference>
<keyword evidence="2 9" id="KW-1003">Cell membrane</keyword>
<comment type="similarity">
    <text evidence="1 9 11">Belongs to the peptidase A8 family.</text>
</comment>
<keyword evidence="8 9" id="KW-0472">Membrane</keyword>
<proteinExistence type="inferred from homology"/>
<gene>
    <name evidence="9 12" type="primary">lspA</name>
    <name evidence="12" type="ORF">KGQ19_35140</name>
</gene>
<accession>A0ABS5L1C2</accession>
<evidence type="ECO:0000256" key="4">
    <source>
        <dbReference type="ARBA" id="ARBA00022692"/>
    </source>
</evidence>
<evidence type="ECO:0000256" key="1">
    <source>
        <dbReference type="ARBA" id="ARBA00006139"/>
    </source>
</evidence>
<evidence type="ECO:0000256" key="3">
    <source>
        <dbReference type="ARBA" id="ARBA00022670"/>
    </source>
</evidence>
<comment type="pathway">
    <text evidence="9">Protein modification; lipoprotein biosynthesis (signal peptide cleavage).</text>
</comment>
<evidence type="ECO:0000313" key="13">
    <source>
        <dbReference type="Proteomes" id="UP000730482"/>
    </source>
</evidence>
<keyword evidence="6 9" id="KW-0378">Hydrolase</keyword>
<protein>
    <recommendedName>
        <fullName evidence="9">Lipoprotein signal peptidase</fullName>
        <ecNumber evidence="9">3.4.23.36</ecNumber>
    </recommendedName>
    <alternativeName>
        <fullName evidence="9">Prolipoprotein signal peptidase</fullName>
    </alternativeName>
    <alternativeName>
        <fullName evidence="9">Signal peptidase II</fullName>
        <shortName evidence="9">SPase II</shortName>
    </alternativeName>
</protein>
<feature type="transmembrane region" description="Helical" evidence="9">
    <location>
        <begin position="96"/>
        <end position="114"/>
    </location>
</feature>
<evidence type="ECO:0000256" key="6">
    <source>
        <dbReference type="ARBA" id="ARBA00022801"/>
    </source>
</evidence>
<comment type="caution">
    <text evidence="12">The sequence shown here is derived from an EMBL/GenBank/DDBJ whole genome shotgun (WGS) entry which is preliminary data.</text>
</comment>
<evidence type="ECO:0000256" key="7">
    <source>
        <dbReference type="ARBA" id="ARBA00022989"/>
    </source>
</evidence>
<dbReference type="GO" id="GO:0004190">
    <property type="term" value="F:aspartic-type endopeptidase activity"/>
    <property type="evidence" value="ECO:0007669"/>
    <property type="project" value="UniProtKB-EC"/>
</dbReference>
<evidence type="ECO:0000256" key="9">
    <source>
        <dbReference type="HAMAP-Rule" id="MF_00161"/>
    </source>
</evidence>
<keyword evidence="7 9" id="KW-1133">Transmembrane helix</keyword>
<dbReference type="Pfam" id="PF01252">
    <property type="entry name" value="Peptidase_A8"/>
    <property type="match status" value="1"/>
</dbReference>
<comment type="function">
    <text evidence="9 10">This protein specifically catalyzes the removal of signal peptides from prolipoproteins.</text>
</comment>
<dbReference type="EC" id="3.4.23.36" evidence="9"/>
<dbReference type="NCBIfam" id="TIGR00077">
    <property type="entry name" value="lspA"/>
    <property type="match status" value="1"/>
</dbReference>
<dbReference type="PRINTS" id="PR00781">
    <property type="entry name" value="LIPOSIGPTASE"/>
</dbReference>
<dbReference type="InterPro" id="IPR001872">
    <property type="entry name" value="Peptidase_A8"/>
</dbReference>
<name>A0ABS5L1C2_9ACTN</name>
<sequence>MTAAPEAGVERSRIVWSVGIAATVVLLDLVSKAIVASSLVEGGQSTRILGGLVYFSLLRNPGAAFGTAGGMTVVFTAISAGAVVAFIRLASRIRSLPWAVALGLLMGGALGNLIDRLFRAPGFPRGHVVDFISVFGPDGRYFPIFNLADSALTTGAVMLVVVTMFGVRLDNVKENLDGEPIR</sequence>
<dbReference type="PANTHER" id="PTHR33695:SF1">
    <property type="entry name" value="LIPOPROTEIN SIGNAL PEPTIDASE"/>
    <property type="match status" value="1"/>
</dbReference>
<dbReference type="EMBL" id="JAAFYZ010000171">
    <property type="protein sequence ID" value="MBS2552106.1"/>
    <property type="molecule type" value="Genomic_DNA"/>
</dbReference>
<keyword evidence="5 9" id="KW-0064">Aspartyl protease</keyword>
<comment type="subcellular location">
    <subcellularLocation>
        <location evidence="9">Cell membrane</location>
        <topology evidence="9">Multi-pass membrane protein</topology>
    </subcellularLocation>
</comment>
<dbReference type="PANTHER" id="PTHR33695">
    <property type="entry name" value="LIPOPROTEIN SIGNAL PEPTIDASE"/>
    <property type="match status" value="1"/>
</dbReference>
<evidence type="ECO:0000256" key="2">
    <source>
        <dbReference type="ARBA" id="ARBA00022475"/>
    </source>
</evidence>
<evidence type="ECO:0000256" key="8">
    <source>
        <dbReference type="ARBA" id="ARBA00023136"/>
    </source>
</evidence>